<evidence type="ECO:0000313" key="1">
    <source>
        <dbReference type="EMBL" id="RVT93360.1"/>
    </source>
</evidence>
<dbReference type="EMBL" id="SACN01000001">
    <property type="protein sequence ID" value="RVT93360.1"/>
    <property type="molecule type" value="Genomic_DNA"/>
</dbReference>
<evidence type="ECO:0000313" key="2">
    <source>
        <dbReference type="Proteomes" id="UP000282971"/>
    </source>
</evidence>
<accession>A0A437M6L3</accession>
<dbReference type="AlphaFoldDB" id="A0A437M6L3"/>
<protein>
    <submittedName>
        <fullName evidence="1">Uncharacterized protein</fullName>
    </submittedName>
</protein>
<organism evidence="1 2">
    <name type="scientific">Sphingomonas crocodyli</name>
    <dbReference type="NCBI Taxonomy" id="1979270"/>
    <lineage>
        <taxon>Bacteria</taxon>
        <taxon>Pseudomonadati</taxon>
        <taxon>Pseudomonadota</taxon>
        <taxon>Alphaproteobacteria</taxon>
        <taxon>Sphingomonadales</taxon>
        <taxon>Sphingomonadaceae</taxon>
        <taxon>Sphingomonas</taxon>
    </lineage>
</organism>
<gene>
    <name evidence="1" type="ORF">EOD43_05635</name>
</gene>
<proteinExistence type="predicted"/>
<sequence length="88" mass="9406">MRDLASGAEIQAMVQARVDADEAVQAASDRKIIIPMPKPTASESATGCNWTIHYLGQFPGCETRIDDIVEIVQNEVNLAPPSLLGVAV</sequence>
<comment type="caution">
    <text evidence="1">The sequence shown here is derived from an EMBL/GenBank/DDBJ whole genome shotgun (WGS) entry which is preliminary data.</text>
</comment>
<dbReference type="RefSeq" id="WP_127741888.1">
    <property type="nucleotide sequence ID" value="NZ_SACN01000001.1"/>
</dbReference>
<keyword evidence="2" id="KW-1185">Reference proteome</keyword>
<reference evidence="1 2" key="1">
    <citation type="submission" date="2019-01" db="EMBL/GenBank/DDBJ databases">
        <authorList>
            <person name="Chen W.-M."/>
        </authorList>
    </citation>
    <scope>NUCLEOTIDE SEQUENCE [LARGE SCALE GENOMIC DNA]</scope>
    <source>
        <strain evidence="1 2">CCP-7</strain>
    </source>
</reference>
<dbReference type="Proteomes" id="UP000282971">
    <property type="component" value="Unassembled WGS sequence"/>
</dbReference>
<name>A0A437M6L3_9SPHN</name>
<dbReference type="OrthoDB" id="7569607at2"/>